<dbReference type="EMBL" id="AGNL01015901">
    <property type="protein sequence ID" value="EJK65375.1"/>
    <property type="molecule type" value="Genomic_DNA"/>
</dbReference>
<name>K0SJ50_THAOC</name>
<organism evidence="2 3">
    <name type="scientific">Thalassiosira oceanica</name>
    <name type="common">Marine diatom</name>
    <dbReference type="NCBI Taxonomy" id="159749"/>
    <lineage>
        <taxon>Eukaryota</taxon>
        <taxon>Sar</taxon>
        <taxon>Stramenopiles</taxon>
        <taxon>Ochrophyta</taxon>
        <taxon>Bacillariophyta</taxon>
        <taxon>Coscinodiscophyceae</taxon>
        <taxon>Thalassiosirophycidae</taxon>
        <taxon>Thalassiosirales</taxon>
        <taxon>Thalassiosiraceae</taxon>
        <taxon>Thalassiosira</taxon>
    </lineage>
</organism>
<dbReference type="OrthoDB" id="434111at2759"/>
<accession>K0SJ50</accession>
<comment type="caution">
    <text evidence="2">The sequence shown here is derived from an EMBL/GenBank/DDBJ whole genome shotgun (WGS) entry which is preliminary data.</text>
</comment>
<keyword evidence="3" id="KW-1185">Reference proteome</keyword>
<gene>
    <name evidence="2" type="ORF">THAOC_13768</name>
</gene>
<dbReference type="Proteomes" id="UP000266841">
    <property type="component" value="Unassembled WGS sequence"/>
</dbReference>
<reference evidence="2 3" key="1">
    <citation type="journal article" date="2012" name="Genome Biol.">
        <title>Genome and low-iron response of an oceanic diatom adapted to chronic iron limitation.</title>
        <authorList>
            <person name="Lommer M."/>
            <person name="Specht M."/>
            <person name="Roy A.S."/>
            <person name="Kraemer L."/>
            <person name="Andreson R."/>
            <person name="Gutowska M.A."/>
            <person name="Wolf J."/>
            <person name="Bergner S.V."/>
            <person name="Schilhabel M.B."/>
            <person name="Klostermeier U.C."/>
            <person name="Beiko R.G."/>
            <person name="Rosenstiel P."/>
            <person name="Hippler M."/>
            <person name="Laroche J."/>
        </authorList>
    </citation>
    <scope>NUCLEOTIDE SEQUENCE [LARGE SCALE GENOMIC DNA]</scope>
    <source>
        <strain evidence="2 3">CCMP1005</strain>
    </source>
</reference>
<evidence type="ECO:0000313" key="3">
    <source>
        <dbReference type="Proteomes" id="UP000266841"/>
    </source>
</evidence>
<feature type="region of interest" description="Disordered" evidence="1">
    <location>
        <begin position="28"/>
        <end position="84"/>
    </location>
</feature>
<dbReference type="AlphaFoldDB" id="K0SJ50"/>
<protein>
    <submittedName>
        <fullName evidence="2">Uncharacterized protein</fullName>
    </submittedName>
</protein>
<evidence type="ECO:0000313" key="2">
    <source>
        <dbReference type="EMBL" id="EJK65375.1"/>
    </source>
</evidence>
<proteinExistence type="predicted"/>
<sequence length="333" mass="36103">MPRVFSHPLLALARPHLTVVARGPVRVHKRAQQLGPERKLKRASTSPRLEEGEDGSAKAAKAPKASTSASSSLTSLPSSMSSYRQRLPQRRQFATYLKPELSASVLFFILTLSTIYVTPVVNYFTAPATENLTGALTDAINTITDERNRDKRERLFGAISELISESVNSTALQTTLKQSLLSSLMDEDLHDASLDTIQLSLVKASQNKSFQSTFLSVIKQAFTAALNDEEFVGDLMQSIVGAIVQASREEELTKSVMDVVTQAVSQALNDERFVDELRGAIKDTLSDGDIYKAGAKGMLTAAFGGGKTKDPKEEVSQAGQISARFLLGRPSAP</sequence>
<evidence type="ECO:0000256" key="1">
    <source>
        <dbReference type="SAM" id="MobiDB-lite"/>
    </source>
</evidence>
<feature type="compositionally biased region" description="Low complexity" evidence="1">
    <location>
        <begin position="57"/>
        <end position="82"/>
    </location>
</feature>